<proteinExistence type="predicted"/>
<organism evidence="2 3">
    <name type="scientific">Prymnesium parvum</name>
    <name type="common">Toxic golden alga</name>
    <dbReference type="NCBI Taxonomy" id="97485"/>
    <lineage>
        <taxon>Eukaryota</taxon>
        <taxon>Haptista</taxon>
        <taxon>Haptophyta</taxon>
        <taxon>Prymnesiophyceae</taxon>
        <taxon>Prymnesiales</taxon>
        <taxon>Prymnesiaceae</taxon>
        <taxon>Prymnesium</taxon>
    </lineage>
</organism>
<dbReference type="Gene3D" id="1.10.238.10">
    <property type="entry name" value="EF-hand"/>
    <property type="match status" value="1"/>
</dbReference>
<evidence type="ECO:0000259" key="1">
    <source>
        <dbReference type="Pfam" id="PF22592"/>
    </source>
</evidence>
<name>A0AB34JVM8_PRYPA</name>
<dbReference type="Proteomes" id="UP001515480">
    <property type="component" value="Unassembled WGS sequence"/>
</dbReference>
<sequence>MAVSLEQVVVTPEWGHEATSPMAAFQQLLQADGAEVTDMPSLIAVLPCGKGERDKDARRLLFSAFDLRGHGVLEVQDILTGLTTLLTAMRSSAAELAQPPTPSVALAFETVTNQKKRGHKGVSRSEFRLLLTYLKWYMVTPLLSGSRGALPPAGFR</sequence>
<dbReference type="EMBL" id="JBGBPQ010000003">
    <property type="protein sequence ID" value="KAL1526203.1"/>
    <property type="molecule type" value="Genomic_DNA"/>
</dbReference>
<keyword evidence="3" id="KW-1185">Reference proteome</keyword>
<dbReference type="Pfam" id="PF22592">
    <property type="entry name" value="FCaBP_EF-hand"/>
    <property type="match status" value="1"/>
</dbReference>
<evidence type="ECO:0000313" key="3">
    <source>
        <dbReference type="Proteomes" id="UP001515480"/>
    </source>
</evidence>
<comment type="caution">
    <text evidence="2">The sequence shown here is derived from an EMBL/GenBank/DDBJ whole genome shotgun (WGS) entry which is preliminary data.</text>
</comment>
<gene>
    <name evidence="2" type="ORF">AB1Y20_014929</name>
</gene>
<dbReference type="AlphaFoldDB" id="A0AB34JVM8"/>
<dbReference type="InterPro" id="IPR054322">
    <property type="entry name" value="FCABP_EF-hand"/>
</dbReference>
<feature type="domain" description="Flagellar calcium-binding protein EF-hand" evidence="1">
    <location>
        <begin position="44"/>
        <end position="134"/>
    </location>
</feature>
<evidence type="ECO:0000313" key="2">
    <source>
        <dbReference type="EMBL" id="KAL1526203.1"/>
    </source>
</evidence>
<accession>A0AB34JVM8</accession>
<protein>
    <recommendedName>
        <fullName evidence="1">Flagellar calcium-binding protein EF-hand domain-containing protein</fullName>
    </recommendedName>
</protein>
<reference evidence="2 3" key="1">
    <citation type="journal article" date="2024" name="Science">
        <title>Giant polyketide synthase enzymes in the biosynthesis of giant marine polyether toxins.</title>
        <authorList>
            <person name="Fallon T.R."/>
            <person name="Shende V.V."/>
            <person name="Wierzbicki I.H."/>
            <person name="Pendleton A.L."/>
            <person name="Watervoot N.F."/>
            <person name="Auber R.P."/>
            <person name="Gonzalez D.J."/>
            <person name="Wisecaver J.H."/>
            <person name="Moore B.S."/>
        </authorList>
    </citation>
    <scope>NUCLEOTIDE SEQUENCE [LARGE SCALE GENOMIC DNA]</scope>
    <source>
        <strain evidence="2 3">12B1</strain>
    </source>
</reference>